<proteinExistence type="predicted"/>
<dbReference type="PANTHER" id="PTHR11803:SF39">
    <property type="entry name" value="2-IMINOBUTANOATE_2-IMINOPROPANOATE DEAMINASE"/>
    <property type="match status" value="1"/>
</dbReference>
<dbReference type="InterPro" id="IPR006175">
    <property type="entry name" value="YjgF/YER057c/UK114"/>
</dbReference>
<reference evidence="1 2" key="1">
    <citation type="submission" date="2022-04" db="EMBL/GenBank/DDBJ databases">
        <title>Leucobacter sp. isolated from rhizosphere of onion.</title>
        <authorList>
            <person name="Won M."/>
            <person name="Lee C.-M."/>
            <person name="Woen H.-Y."/>
            <person name="Kwon S.-W."/>
        </authorList>
    </citation>
    <scope>NUCLEOTIDE SEQUENCE [LARGE SCALE GENOMIC DNA]</scope>
    <source>
        <strain evidence="1 2">H25R-14</strain>
    </source>
</reference>
<dbReference type="Gene3D" id="3.30.1330.40">
    <property type="entry name" value="RutC-like"/>
    <property type="match status" value="1"/>
</dbReference>
<sequence length="126" mass="13108">MSAVARIPEPEAGALSADVTVIGETAYVTVIPLDEQGELPDGIEAQSEVVIDALAAELSRVGAGLGDVAHLTIYLRDLGQNRPVFNEVYARRFGATVPVRCAVGVAELARPAMLVELTAIAAVPLS</sequence>
<dbReference type="SUPFAM" id="SSF55298">
    <property type="entry name" value="YjgF-like"/>
    <property type="match status" value="1"/>
</dbReference>
<dbReference type="Proteomes" id="UP000831775">
    <property type="component" value="Chromosome"/>
</dbReference>
<organism evidence="1 2">
    <name type="scientific">Leucobacter rhizosphaerae</name>
    <dbReference type="NCBI Taxonomy" id="2932245"/>
    <lineage>
        <taxon>Bacteria</taxon>
        <taxon>Bacillati</taxon>
        <taxon>Actinomycetota</taxon>
        <taxon>Actinomycetes</taxon>
        <taxon>Micrococcales</taxon>
        <taxon>Microbacteriaceae</taxon>
        <taxon>Leucobacter</taxon>
    </lineage>
</organism>
<name>A0ABY4FZQ2_9MICO</name>
<gene>
    <name evidence="1" type="ORF">MUN76_07580</name>
</gene>
<dbReference type="InterPro" id="IPR035959">
    <property type="entry name" value="RutC-like_sf"/>
</dbReference>
<protein>
    <submittedName>
        <fullName evidence="1">RidA family protein</fullName>
    </submittedName>
</protein>
<keyword evidence="2" id="KW-1185">Reference proteome</keyword>
<evidence type="ECO:0000313" key="1">
    <source>
        <dbReference type="EMBL" id="UOQ61800.1"/>
    </source>
</evidence>
<dbReference type="PANTHER" id="PTHR11803">
    <property type="entry name" value="2-IMINOBUTANOATE/2-IMINOPROPANOATE DEAMINASE RIDA"/>
    <property type="match status" value="1"/>
</dbReference>
<dbReference type="RefSeq" id="WP_244688544.1">
    <property type="nucleotide sequence ID" value="NZ_CP095043.1"/>
</dbReference>
<evidence type="ECO:0000313" key="2">
    <source>
        <dbReference type="Proteomes" id="UP000831775"/>
    </source>
</evidence>
<dbReference type="CDD" id="cd00448">
    <property type="entry name" value="YjgF_YER057c_UK114_family"/>
    <property type="match status" value="1"/>
</dbReference>
<dbReference type="Pfam" id="PF01042">
    <property type="entry name" value="Ribonuc_L-PSP"/>
    <property type="match status" value="1"/>
</dbReference>
<accession>A0ABY4FZQ2</accession>
<dbReference type="EMBL" id="CP095043">
    <property type="protein sequence ID" value="UOQ61800.1"/>
    <property type="molecule type" value="Genomic_DNA"/>
</dbReference>